<evidence type="ECO:0000256" key="2">
    <source>
        <dbReference type="ARBA" id="ARBA00022448"/>
    </source>
</evidence>
<sequence length="492" mass="50224">MTSTQTTEPAAASRRRPLAFVIAVLMLVAVVSSFESTMMYTALPSLITEFDSTESAVSWVLTGFLLVGAASAAISGRLGDIFGRKRVLIILLVASIAGSVISLVSNDIQGVILGRAVQGLAGGLLPLCFGIIRDAVASKHLTTAVSLVAGTAMLAGAAGNIIAGNILDAFGWRSIFAVAIGMAVVTVVGALFLRAETPVGPRDRIDWLGGILFAPGLALVLFGINAAHGLGWFSPIVLGCIVLGIAVLVGWYVWELRHPTPMVNVRLFAQRNLGLTMLAAALLGMPLGMSGYLGQLIMQYPTEAPVGFGMAAAAAGAVSFVIGLFGFALSPLSGRIARNGRARISLMIGASAGIIAAVLTALGAAVWHSFPAFVVSQVVLTVSTAFVLSALPMLVVESAPAKNTSEATGMYTVVQTAFTGVGTSLSTSIMAAFILPGAHFSSEAGYIAVFAVVAVLSLAALVVATQLRTPKSGAAGSADSANSDDVVVAVAH</sequence>
<proteinExistence type="predicted"/>
<gene>
    <name evidence="8" type="ORF">GCM10009717_38590</name>
</gene>
<feature type="transmembrane region" description="Helical" evidence="6">
    <location>
        <begin position="444"/>
        <end position="464"/>
    </location>
</feature>
<dbReference type="PANTHER" id="PTHR42718:SF9">
    <property type="entry name" value="MAJOR FACILITATOR SUPERFAMILY MULTIDRUG TRANSPORTER MFSC"/>
    <property type="match status" value="1"/>
</dbReference>
<feature type="domain" description="Major facilitator superfamily (MFS) profile" evidence="7">
    <location>
        <begin position="21"/>
        <end position="472"/>
    </location>
</feature>
<feature type="transmembrane region" description="Helical" evidence="6">
    <location>
        <begin position="417"/>
        <end position="438"/>
    </location>
</feature>
<comment type="subcellular location">
    <subcellularLocation>
        <location evidence="1">Cell membrane</location>
        <topology evidence="1">Multi-pass membrane protein</topology>
    </subcellularLocation>
</comment>
<evidence type="ECO:0000256" key="5">
    <source>
        <dbReference type="ARBA" id="ARBA00023136"/>
    </source>
</evidence>
<organism evidence="8 9">
    <name type="scientific">Agromyces allii</name>
    <dbReference type="NCBI Taxonomy" id="393607"/>
    <lineage>
        <taxon>Bacteria</taxon>
        <taxon>Bacillati</taxon>
        <taxon>Actinomycetota</taxon>
        <taxon>Actinomycetes</taxon>
        <taxon>Micrococcales</taxon>
        <taxon>Microbacteriaceae</taxon>
        <taxon>Agromyces</taxon>
    </lineage>
</organism>
<keyword evidence="2" id="KW-0813">Transport</keyword>
<feature type="transmembrane region" description="Helical" evidence="6">
    <location>
        <begin position="344"/>
        <end position="367"/>
    </location>
</feature>
<dbReference type="RefSeq" id="WP_170298501.1">
    <property type="nucleotide sequence ID" value="NZ_BAAAMK010000013.1"/>
</dbReference>
<dbReference type="SUPFAM" id="SSF103473">
    <property type="entry name" value="MFS general substrate transporter"/>
    <property type="match status" value="2"/>
</dbReference>
<dbReference type="Gene3D" id="1.20.1720.10">
    <property type="entry name" value="Multidrug resistance protein D"/>
    <property type="match status" value="1"/>
</dbReference>
<feature type="transmembrane region" description="Helical" evidence="6">
    <location>
        <begin position="275"/>
        <end position="294"/>
    </location>
</feature>
<evidence type="ECO:0000256" key="4">
    <source>
        <dbReference type="ARBA" id="ARBA00022989"/>
    </source>
</evidence>
<reference evidence="8 9" key="1">
    <citation type="journal article" date="2019" name="Int. J. Syst. Evol. Microbiol.">
        <title>The Global Catalogue of Microorganisms (GCM) 10K type strain sequencing project: providing services to taxonomists for standard genome sequencing and annotation.</title>
        <authorList>
            <consortium name="The Broad Institute Genomics Platform"/>
            <consortium name="The Broad Institute Genome Sequencing Center for Infectious Disease"/>
            <person name="Wu L."/>
            <person name="Ma J."/>
        </authorList>
    </citation>
    <scope>NUCLEOTIDE SEQUENCE [LARGE SCALE GENOMIC DNA]</scope>
    <source>
        <strain evidence="8 9">JCM 13584</strain>
    </source>
</reference>
<evidence type="ECO:0000313" key="8">
    <source>
        <dbReference type="EMBL" id="GAA1967925.1"/>
    </source>
</evidence>
<evidence type="ECO:0000256" key="3">
    <source>
        <dbReference type="ARBA" id="ARBA00022692"/>
    </source>
</evidence>
<feature type="transmembrane region" description="Helical" evidence="6">
    <location>
        <begin position="87"/>
        <end position="105"/>
    </location>
</feature>
<feature type="transmembrane region" description="Helical" evidence="6">
    <location>
        <begin position="306"/>
        <end position="332"/>
    </location>
</feature>
<evidence type="ECO:0000256" key="6">
    <source>
        <dbReference type="SAM" id="Phobius"/>
    </source>
</evidence>
<feature type="transmembrane region" description="Helical" evidence="6">
    <location>
        <begin position="373"/>
        <end position="396"/>
    </location>
</feature>
<accession>A0ABN2RFA3</accession>
<keyword evidence="3 6" id="KW-0812">Transmembrane</keyword>
<dbReference type="InterPro" id="IPR011701">
    <property type="entry name" value="MFS"/>
</dbReference>
<keyword evidence="5 6" id="KW-0472">Membrane</keyword>
<feature type="transmembrane region" description="Helical" evidence="6">
    <location>
        <begin position="205"/>
        <end position="226"/>
    </location>
</feature>
<evidence type="ECO:0000256" key="1">
    <source>
        <dbReference type="ARBA" id="ARBA00004651"/>
    </source>
</evidence>
<feature type="transmembrane region" description="Helical" evidence="6">
    <location>
        <begin position="175"/>
        <end position="193"/>
    </location>
</feature>
<name>A0ABN2RFA3_9MICO</name>
<dbReference type="PROSITE" id="PS50850">
    <property type="entry name" value="MFS"/>
    <property type="match status" value="1"/>
</dbReference>
<keyword evidence="4 6" id="KW-1133">Transmembrane helix</keyword>
<dbReference type="Gene3D" id="1.20.1250.20">
    <property type="entry name" value="MFS general substrate transporter like domains"/>
    <property type="match status" value="1"/>
</dbReference>
<dbReference type="Pfam" id="PF07690">
    <property type="entry name" value="MFS_1"/>
    <property type="match status" value="1"/>
</dbReference>
<dbReference type="Proteomes" id="UP001499954">
    <property type="component" value="Unassembled WGS sequence"/>
</dbReference>
<evidence type="ECO:0000313" key="9">
    <source>
        <dbReference type="Proteomes" id="UP001499954"/>
    </source>
</evidence>
<comment type="caution">
    <text evidence="8">The sequence shown here is derived from an EMBL/GenBank/DDBJ whole genome shotgun (WGS) entry which is preliminary data.</text>
</comment>
<feature type="transmembrane region" description="Helical" evidence="6">
    <location>
        <begin position="232"/>
        <end position="254"/>
    </location>
</feature>
<feature type="transmembrane region" description="Helical" evidence="6">
    <location>
        <begin position="111"/>
        <end position="132"/>
    </location>
</feature>
<keyword evidence="9" id="KW-1185">Reference proteome</keyword>
<feature type="transmembrane region" description="Helical" evidence="6">
    <location>
        <begin position="57"/>
        <end position="75"/>
    </location>
</feature>
<protein>
    <submittedName>
        <fullName evidence="8">MFS transporter</fullName>
    </submittedName>
</protein>
<dbReference type="InterPro" id="IPR020846">
    <property type="entry name" value="MFS_dom"/>
</dbReference>
<dbReference type="PANTHER" id="PTHR42718">
    <property type="entry name" value="MAJOR FACILITATOR SUPERFAMILY MULTIDRUG TRANSPORTER MFSC"/>
    <property type="match status" value="1"/>
</dbReference>
<evidence type="ECO:0000259" key="7">
    <source>
        <dbReference type="PROSITE" id="PS50850"/>
    </source>
</evidence>
<dbReference type="EMBL" id="BAAAMK010000013">
    <property type="protein sequence ID" value="GAA1967925.1"/>
    <property type="molecule type" value="Genomic_DNA"/>
</dbReference>
<dbReference type="InterPro" id="IPR036259">
    <property type="entry name" value="MFS_trans_sf"/>
</dbReference>
<feature type="transmembrane region" description="Helical" evidence="6">
    <location>
        <begin position="144"/>
        <end position="163"/>
    </location>
</feature>